<organism evidence="3 4">
    <name type="scientific">Streptomyces himastatinicus ATCC 53653</name>
    <dbReference type="NCBI Taxonomy" id="457427"/>
    <lineage>
        <taxon>Bacteria</taxon>
        <taxon>Bacillati</taxon>
        <taxon>Actinomycetota</taxon>
        <taxon>Actinomycetes</taxon>
        <taxon>Kitasatosporales</taxon>
        <taxon>Streptomycetaceae</taxon>
        <taxon>Streptomyces</taxon>
        <taxon>Streptomyces violaceusniger group</taxon>
    </lineage>
</organism>
<dbReference type="SUPFAM" id="SSF51445">
    <property type="entry name" value="(Trans)glycosidases"/>
    <property type="match status" value="1"/>
</dbReference>
<evidence type="ECO:0000313" key="4">
    <source>
        <dbReference type="Proteomes" id="UP000003963"/>
    </source>
</evidence>
<keyword evidence="4" id="KW-1185">Reference proteome</keyword>
<dbReference type="PANTHER" id="PTHR42976">
    <property type="entry name" value="BIFUNCTIONAL CHITINASE/LYSOZYME-RELATED"/>
    <property type="match status" value="1"/>
</dbReference>
<dbReference type="Proteomes" id="UP000003963">
    <property type="component" value="Unassembled WGS sequence"/>
</dbReference>
<evidence type="ECO:0000313" key="3">
    <source>
        <dbReference type="EMBL" id="EFL23531.1"/>
    </source>
</evidence>
<feature type="region of interest" description="Disordered" evidence="1">
    <location>
        <begin position="335"/>
        <end position="375"/>
    </location>
</feature>
<accession>D9WJW8</accession>
<protein>
    <submittedName>
        <fullName evidence="3">Putative glycosyl hydrolase family protein</fullName>
    </submittedName>
</protein>
<evidence type="ECO:0000256" key="1">
    <source>
        <dbReference type="SAM" id="MobiDB-lite"/>
    </source>
</evidence>
<feature type="compositionally biased region" description="Basic residues" evidence="1">
    <location>
        <begin position="346"/>
        <end position="375"/>
    </location>
</feature>
<sequence>MRGWRRGRAGDQPRPLGGLTPITPERKEARVRFRASPRMSGIAMAGAVLCATIAVWAGSEKSSESNHTASHAAPRPAPPPADFVPYVSAWASSRYDMAAAASRGVKEFTLGFVVSGDGCAPAWDSGIPFDDPALTARIEATRRAGGDVRISFGGADGTELATACDDPSQLAAAYTEVIERYGIIRADFDIEGDALSDAAATARRAQAIALVQRTHEGLNVSFTLPAMPNGLTPGALAQLTAARQQGVTVSSVNVMAMNYSGDHTGDMGRYAIQAATAAHEKIRRVLGLSDAAAWKTIAVTPMIGVNDVTGEVFTLEDAAGLARFAATKGHREAVDVVGGTGPPLHARGHGCRERRRHRHRGPREPRRHRRPQDLL</sequence>
<dbReference type="InterPro" id="IPR052750">
    <property type="entry name" value="GH18_Chitinase"/>
</dbReference>
<dbReference type="CDD" id="cd06543">
    <property type="entry name" value="GH18_PF-ChiA-like"/>
    <property type="match status" value="1"/>
</dbReference>
<dbReference type="InterPro" id="IPR017853">
    <property type="entry name" value="GH"/>
</dbReference>
<dbReference type="STRING" id="457427.SSOG_03245"/>
<keyword evidence="2" id="KW-1133">Transmembrane helix</keyword>
<feature type="region of interest" description="Disordered" evidence="1">
    <location>
        <begin position="1"/>
        <end position="27"/>
    </location>
</feature>
<gene>
    <name evidence="3" type="ORF">SSOG_03245</name>
</gene>
<dbReference type="AlphaFoldDB" id="D9WJW8"/>
<dbReference type="HOGENOM" id="CLU_019399_0_0_11"/>
<keyword evidence="2" id="KW-0472">Membrane</keyword>
<dbReference type="EMBL" id="GG657754">
    <property type="protein sequence ID" value="EFL23531.1"/>
    <property type="molecule type" value="Genomic_DNA"/>
</dbReference>
<dbReference type="PANTHER" id="PTHR42976:SF1">
    <property type="entry name" value="GH18 DOMAIN-CONTAINING PROTEIN-RELATED"/>
    <property type="match status" value="1"/>
</dbReference>
<name>D9WJW8_9ACTN</name>
<proteinExistence type="predicted"/>
<reference evidence="3 4" key="1">
    <citation type="submission" date="2009-02" db="EMBL/GenBank/DDBJ databases">
        <title>Annotation of Streptomyces hygroscopicus strain ATCC 53653.</title>
        <authorList>
            <consortium name="The Broad Institute Genome Sequencing Platform"/>
            <consortium name="Broad Institute Microbial Sequencing Center"/>
            <person name="Fischbach M."/>
            <person name="Godfrey P."/>
            <person name="Ward D."/>
            <person name="Young S."/>
            <person name="Zeng Q."/>
            <person name="Koehrsen M."/>
            <person name="Alvarado L."/>
            <person name="Berlin A.M."/>
            <person name="Bochicchio J."/>
            <person name="Borenstein D."/>
            <person name="Chapman S.B."/>
            <person name="Chen Z."/>
            <person name="Engels R."/>
            <person name="Freedman E."/>
            <person name="Gellesch M."/>
            <person name="Goldberg J."/>
            <person name="Griggs A."/>
            <person name="Gujja S."/>
            <person name="Heilman E.R."/>
            <person name="Heiman D.I."/>
            <person name="Hepburn T.A."/>
            <person name="Howarth C."/>
            <person name="Jen D."/>
            <person name="Larson L."/>
            <person name="Lewis B."/>
            <person name="Mehta T."/>
            <person name="Park D."/>
            <person name="Pearson M."/>
            <person name="Richards J."/>
            <person name="Roberts A."/>
            <person name="Saif S."/>
            <person name="Shea T.D."/>
            <person name="Shenoy N."/>
            <person name="Sisk P."/>
            <person name="Stolte C."/>
            <person name="Sykes S.N."/>
            <person name="Thomson T."/>
            <person name="Walk T."/>
            <person name="White J."/>
            <person name="Yandava C."/>
            <person name="Straight P."/>
            <person name="Clardy J."/>
            <person name="Hung D."/>
            <person name="Kolter R."/>
            <person name="Mekalanos J."/>
            <person name="Walker S."/>
            <person name="Walsh C.T."/>
            <person name="Wieland-Brown L.C."/>
            <person name="Haas B."/>
            <person name="Nusbaum C."/>
            <person name="Birren B."/>
        </authorList>
    </citation>
    <scope>NUCLEOTIDE SEQUENCE [LARGE SCALE GENOMIC DNA]</scope>
    <source>
        <strain evidence="3 4">ATCC 53653</strain>
    </source>
</reference>
<keyword evidence="3" id="KW-0378">Hydrolase</keyword>
<dbReference type="Gene3D" id="3.20.20.80">
    <property type="entry name" value="Glycosidases"/>
    <property type="match status" value="1"/>
</dbReference>
<evidence type="ECO:0000256" key="2">
    <source>
        <dbReference type="SAM" id="Phobius"/>
    </source>
</evidence>
<dbReference type="GO" id="GO:0016787">
    <property type="term" value="F:hydrolase activity"/>
    <property type="evidence" value="ECO:0007669"/>
    <property type="project" value="UniProtKB-KW"/>
</dbReference>
<feature type="transmembrane region" description="Helical" evidence="2">
    <location>
        <begin position="39"/>
        <end position="58"/>
    </location>
</feature>
<keyword evidence="2" id="KW-0812">Transmembrane</keyword>